<evidence type="ECO:0000313" key="3">
    <source>
        <dbReference type="Proteomes" id="UP000433945"/>
    </source>
</evidence>
<dbReference type="RefSeq" id="WP_157484141.1">
    <property type="nucleotide sequence ID" value="NZ_WOWP01000054.1"/>
</dbReference>
<evidence type="ECO:0000313" key="2">
    <source>
        <dbReference type="EMBL" id="MUV04831.1"/>
    </source>
</evidence>
<organism evidence="2 3">
    <name type="scientific">Flavobacterium rakeshii</name>
    <dbReference type="NCBI Taxonomy" id="1038845"/>
    <lineage>
        <taxon>Bacteria</taxon>
        <taxon>Pseudomonadati</taxon>
        <taxon>Bacteroidota</taxon>
        <taxon>Flavobacteriia</taxon>
        <taxon>Flavobacteriales</taxon>
        <taxon>Flavobacteriaceae</taxon>
        <taxon>Flavobacterium</taxon>
    </lineage>
</organism>
<reference evidence="2 3" key="1">
    <citation type="submission" date="2019-12" db="EMBL/GenBank/DDBJ databases">
        <authorList>
            <person name="Sun J.-Q."/>
        </authorList>
    </citation>
    <scope>NUCLEOTIDE SEQUENCE [LARGE SCALE GENOMIC DNA]</scope>
    <source>
        <strain evidence="2 3">JCM 17928</strain>
    </source>
</reference>
<evidence type="ECO:0000259" key="1">
    <source>
        <dbReference type="Pfam" id="PF19920"/>
    </source>
</evidence>
<dbReference type="Proteomes" id="UP000433945">
    <property type="component" value="Unassembled WGS sequence"/>
</dbReference>
<feature type="domain" description="MoxR-vWA-beta-propeller ternary system" evidence="1">
    <location>
        <begin position="8"/>
        <end position="208"/>
    </location>
</feature>
<dbReference type="AlphaFoldDB" id="A0A6N8HGL3"/>
<gene>
    <name evidence="2" type="ORF">GN157_14025</name>
</gene>
<proteinExistence type="predicted"/>
<dbReference type="OrthoDB" id="886582at2"/>
<keyword evidence="3" id="KW-1185">Reference proteome</keyword>
<sequence length="210" mass="24489">MQQPKQPFLETLYKTRTIGQIVLYNERRDIPRGEKAAALDFLKSEYERESTNYPYLVPDFDDEAALWGAKTLYYAAQLYLYRKDNTSQLTTILPAYPKEPDAPALLSADLCLRFLPQVVAMLKATDTEDLLIPVLNKHLEKFHYSVIGFEANPNSFNFSILNTNQCLKQLYLDRIIERKDIAFAENEEVKQWLNECLGDHKKIFWEQLTI</sequence>
<protein>
    <recommendedName>
        <fullName evidence="1">MoxR-vWA-beta-propeller ternary system domain-containing protein</fullName>
    </recommendedName>
</protein>
<name>A0A6N8HGL3_9FLAO</name>
<dbReference type="EMBL" id="WOWP01000054">
    <property type="protein sequence ID" value="MUV04831.1"/>
    <property type="molecule type" value="Genomic_DNA"/>
</dbReference>
<comment type="caution">
    <text evidence="2">The sequence shown here is derived from an EMBL/GenBank/DDBJ whole genome shotgun (WGS) entry which is preliminary data.</text>
</comment>
<dbReference type="InterPro" id="IPR045549">
    <property type="entry name" value="bpX4"/>
</dbReference>
<accession>A0A6N8HGL3</accession>
<dbReference type="Pfam" id="PF19920">
    <property type="entry name" value="bpX4"/>
    <property type="match status" value="1"/>
</dbReference>